<evidence type="ECO:0000256" key="1">
    <source>
        <dbReference type="SAM" id="MobiDB-lite"/>
    </source>
</evidence>
<feature type="domain" description="SCO6045-like C-terminal" evidence="2">
    <location>
        <begin position="6"/>
        <end position="75"/>
    </location>
</feature>
<sequence length="97" mass="10521">MTDNLARRQAALVRALVDGGDPPAGFDPGAVAAAAEVLRRKRSARTGATTPDSEQAPTARPRRRWWQWSPNAVRSGDRGSVRETRVVDGPHEPNRPA</sequence>
<proteinExistence type="predicted"/>
<feature type="compositionally biased region" description="Polar residues" evidence="1">
    <location>
        <begin position="46"/>
        <end position="56"/>
    </location>
</feature>
<comment type="caution">
    <text evidence="3">The sequence shown here is derived from an EMBL/GenBank/DDBJ whole genome shotgun (WGS) entry which is preliminary data.</text>
</comment>
<evidence type="ECO:0000313" key="3">
    <source>
        <dbReference type="EMBL" id="MEE3851145.1"/>
    </source>
</evidence>
<protein>
    <recommendedName>
        <fullName evidence="2">SCO6045-like C-terminal domain-containing protein</fullName>
    </recommendedName>
</protein>
<feature type="region of interest" description="Disordered" evidence="1">
    <location>
        <begin position="41"/>
        <end position="97"/>
    </location>
</feature>
<gene>
    <name evidence="3" type="ORF">VZC37_12425</name>
</gene>
<dbReference type="Proteomes" id="UP001347146">
    <property type="component" value="Unassembled WGS sequence"/>
</dbReference>
<keyword evidence="4" id="KW-1185">Reference proteome</keyword>
<dbReference type="EMBL" id="JAZDUF010000003">
    <property type="protein sequence ID" value="MEE3851145.1"/>
    <property type="molecule type" value="Genomic_DNA"/>
</dbReference>
<dbReference type="InterPro" id="IPR058711">
    <property type="entry name" value="SCO6045-like_C"/>
</dbReference>
<feature type="compositionally biased region" description="Basic and acidic residues" evidence="1">
    <location>
        <begin position="75"/>
        <end position="97"/>
    </location>
</feature>
<dbReference type="RefSeq" id="WP_330432830.1">
    <property type="nucleotide sequence ID" value="NZ_JAZDUF010000003.1"/>
</dbReference>
<organism evidence="3 4">
    <name type="scientific">Gordonia sesuvii</name>
    <dbReference type="NCBI Taxonomy" id="3116777"/>
    <lineage>
        <taxon>Bacteria</taxon>
        <taxon>Bacillati</taxon>
        <taxon>Actinomycetota</taxon>
        <taxon>Actinomycetes</taxon>
        <taxon>Mycobacteriales</taxon>
        <taxon>Gordoniaceae</taxon>
        <taxon>Gordonia</taxon>
    </lineage>
</organism>
<evidence type="ECO:0000259" key="2">
    <source>
        <dbReference type="Pfam" id="PF26136"/>
    </source>
</evidence>
<evidence type="ECO:0000313" key="4">
    <source>
        <dbReference type="Proteomes" id="UP001347146"/>
    </source>
</evidence>
<accession>A0ABU7MDG8</accession>
<reference evidence="3 4" key="1">
    <citation type="submission" date="2024-01" db="EMBL/GenBank/DDBJ databases">
        <title>Draft genome sequence of Gordonia sp. LSe1-13.</title>
        <authorList>
            <person name="Suphannarot A."/>
            <person name="Mingma R."/>
        </authorList>
    </citation>
    <scope>NUCLEOTIDE SEQUENCE [LARGE SCALE GENOMIC DNA]</scope>
    <source>
        <strain evidence="3 4">LSe1-13</strain>
    </source>
</reference>
<dbReference type="Pfam" id="PF26136">
    <property type="entry name" value="SCO6045_C"/>
    <property type="match status" value="1"/>
</dbReference>
<name>A0ABU7MDG8_9ACTN</name>